<dbReference type="SMART" id="SM00382">
    <property type="entry name" value="AAA"/>
    <property type="match status" value="1"/>
</dbReference>
<evidence type="ECO:0000259" key="5">
    <source>
        <dbReference type="PROSITE" id="PS50893"/>
    </source>
</evidence>
<dbReference type="InterPro" id="IPR050093">
    <property type="entry name" value="ABC_SmlMolc_Importer"/>
</dbReference>
<keyword evidence="2" id="KW-0472">Membrane</keyword>
<dbReference type="SUPFAM" id="SSF52540">
    <property type="entry name" value="P-loop containing nucleoside triphosphate hydrolases"/>
    <property type="match status" value="1"/>
</dbReference>
<keyword evidence="1" id="KW-0813">Transport</keyword>
<dbReference type="Proteomes" id="UP000467214">
    <property type="component" value="Unassembled WGS sequence"/>
</dbReference>
<dbReference type="InterPro" id="IPR003593">
    <property type="entry name" value="AAA+_ATPase"/>
</dbReference>
<dbReference type="InterPro" id="IPR003439">
    <property type="entry name" value="ABC_transporter-like_ATP-bd"/>
</dbReference>
<keyword evidence="4 6" id="KW-0067">ATP-binding</keyword>
<reference evidence="6 7" key="1">
    <citation type="submission" date="2019-12" db="EMBL/GenBank/DDBJ databases">
        <title>Neisseriaceae gen. nov. sp. Genome sequencing and assembly.</title>
        <authorList>
            <person name="Liu Z."/>
            <person name="Li A."/>
        </authorList>
    </citation>
    <scope>NUCLEOTIDE SEQUENCE [LARGE SCALE GENOMIC DNA]</scope>
    <source>
        <strain evidence="6 7">B2N2-7</strain>
    </source>
</reference>
<dbReference type="GO" id="GO:0005524">
    <property type="term" value="F:ATP binding"/>
    <property type="evidence" value="ECO:0007669"/>
    <property type="project" value="UniProtKB-KW"/>
</dbReference>
<accession>A0A845BK80</accession>
<gene>
    <name evidence="6" type="ORF">GQF02_08945</name>
</gene>
<dbReference type="PROSITE" id="PS50893">
    <property type="entry name" value="ABC_TRANSPORTER_2"/>
    <property type="match status" value="1"/>
</dbReference>
<keyword evidence="7" id="KW-1185">Reference proteome</keyword>
<dbReference type="InterPro" id="IPR027417">
    <property type="entry name" value="P-loop_NTPase"/>
</dbReference>
<dbReference type="Pfam" id="PF00005">
    <property type="entry name" value="ABC_tran"/>
    <property type="match status" value="1"/>
</dbReference>
<proteinExistence type="predicted"/>
<name>A0A845BK80_9NEIS</name>
<evidence type="ECO:0000256" key="2">
    <source>
        <dbReference type="ARBA" id="ARBA00022475"/>
    </source>
</evidence>
<evidence type="ECO:0000313" key="7">
    <source>
        <dbReference type="Proteomes" id="UP000467214"/>
    </source>
</evidence>
<protein>
    <submittedName>
        <fullName evidence="6">ATP-binding cassette domain-containing protein</fullName>
    </submittedName>
</protein>
<evidence type="ECO:0000256" key="1">
    <source>
        <dbReference type="ARBA" id="ARBA00022448"/>
    </source>
</evidence>
<evidence type="ECO:0000313" key="6">
    <source>
        <dbReference type="EMBL" id="MXR37097.1"/>
    </source>
</evidence>
<evidence type="ECO:0000256" key="4">
    <source>
        <dbReference type="ARBA" id="ARBA00022840"/>
    </source>
</evidence>
<evidence type="ECO:0000256" key="3">
    <source>
        <dbReference type="ARBA" id="ARBA00022741"/>
    </source>
</evidence>
<feature type="domain" description="ABC transporter" evidence="5">
    <location>
        <begin position="6"/>
        <end position="215"/>
    </location>
</feature>
<comment type="caution">
    <text evidence="6">The sequence shown here is derived from an EMBL/GenBank/DDBJ whole genome shotgun (WGS) entry which is preliminary data.</text>
</comment>
<dbReference type="PANTHER" id="PTHR42781">
    <property type="entry name" value="SPERMIDINE/PUTRESCINE IMPORT ATP-BINDING PROTEIN POTA"/>
    <property type="match status" value="1"/>
</dbReference>
<dbReference type="GO" id="GO:0016887">
    <property type="term" value="F:ATP hydrolysis activity"/>
    <property type="evidence" value="ECO:0007669"/>
    <property type="project" value="InterPro"/>
</dbReference>
<dbReference type="EMBL" id="WSSB01000007">
    <property type="protein sequence ID" value="MXR37097.1"/>
    <property type="molecule type" value="Genomic_DNA"/>
</dbReference>
<sequence length="215" mass="22793">MKNTLFELDKLCLTLPDGRAIGPLSLALAPGEILTLMGPSGCGKSSLLAAIAGTLSPAIRQSGQGRLAGQSLSGIPIEQRRIGLLFQDALLFPHMSVAENLAFALPASVRGQARQNAVRAALKDAELSGMEKRAPSTLSGGQAARVALMRALLAEPAMLLLDEPFSRLDSRLRQDMRDFVYRHLQARAIPALLVTHDSADVPAGGRIIQLEAPDA</sequence>
<keyword evidence="2" id="KW-1003">Cell membrane</keyword>
<dbReference type="Gene3D" id="3.40.50.300">
    <property type="entry name" value="P-loop containing nucleotide triphosphate hydrolases"/>
    <property type="match status" value="1"/>
</dbReference>
<dbReference type="AlphaFoldDB" id="A0A845BK80"/>
<keyword evidence="3" id="KW-0547">Nucleotide-binding</keyword>
<organism evidence="6 7">
    <name type="scientific">Craterilacuibacter sinensis</name>
    <dbReference type="NCBI Taxonomy" id="2686017"/>
    <lineage>
        <taxon>Bacteria</taxon>
        <taxon>Pseudomonadati</taxon>
        <taxon>Pseudomonadota</taxon>
        <taxon>Betaproteobacteria</taxon>
        <taxon>Neisseriales</taxon>
        <taxon>Neisseriaceae</taxon>
        <taxon>Craterilacuibacter</taxon>
    </lineage>
</organism>
<dbReference type="PANTHER" id="PTHR42781:SF4">
    <property type="entry name" value="SPERMIDINE_PUTRESCINE IMPORT ATP-BINDING PROTEIN POTA"/>
    <property type="match status" value="1"/>
</dbReference>